<proteinExistence type="predicted"/>
<keyword evidence="3" id="KW-1185">Reference proteome</keyword>
<gene>
    <name evidence="2" type="ORF">N657DRAFT_261255</name>
</gene>
<dbReference type="RefSeq" id="XP_062643108.1">
    <property type="nucleotide sequence ID" value="XM_062786491.1"/>
</dbReference>
<feature type="region of interest" description="Disordered" evidence="1">
    <location>
        <begin position="1"/>
        <end position="26"/>
    </location>
</feature>
<protein>
    <submittedName>
        <fullName evidence="2">Uncharacterized protein</fullName>
    </submittedName>
</protein>
<evidence type="ECO:0000256" key="1">
    <source>
        <dbReference type="SAM" id="MobiDB-lite"/>
    </source>
</evidence>
<evidence type="ECO:0000313" key="2">
    <source>
        <dbReference type="EMBL" id="KAK4119335.1"/>
    </source>
</evidence>
<name>A0AAN6TSH0_9PEZI</name>
<accession>A0AAN6TSH0</accession>
<comment type="caution">
    <text evidence="2">The sequence shown here is derived from an EMBL/GenBank/DDBJ whole genome shotgun (WGS) entry which is preliminary data.</text>
</comment>
<dbReference type="AlphaFoldDB" id="A0AAN6TSH0"/>
<dbReference type="EMBL" id="MU853250">
    <property type="protein sequence ID" value="KAK4119335.1"/>
    <property type="molecule type" value="Genomic_DNA"/>
</dbReference>
<organism evidence="2 3">
    <name type="scientific">Parathielavia appendiculata</name>
    <dbReference type="NCBI Taxonomy" id="2587402"/>
    <lineage>
        <taxon>Eukaryota</taxon>
        <taxon>Fungi</taxon>
        <taxon>Dikarya</taxon>
        <taxon>Ascomycota</taxon>
        <taxon>Pezizomycotina</taxon>
        <taxon>Sordariomycetes</taxon>
        <taxon>Sordariomycetidae</taxon>
        <taxon>Sordariales</taxon>
        <taxon>Chaetomiaceae</taxon>
        <taxon>Parathielavia</taxon>
    </lineage>
</organism>
<reference evidence="2" key="1">
    <citation type="journal article" date="2023" name="Mol. Phylogenet. Evol.">
        <title>Genome-scale phylogeny and comparative genomics of the fungal order Sordariales.</title>
        <authorList>
            <person name="Hensen N."/>
            <person name="Bonometti L."/>
            <person name="Westerberg I."/>
            <person name="Brannstrom I.O."/>
            <person name="Guillou S."/>
            <person name="Cros-Aarteil S."/>
            <person name="Calhoun S."/>
            <person name="Haridas S."/>
            <person name="Kuo A."/>
            <person name="Mondo S."/>
            <person name="Pangilinan J."/>
            <person name="Riley R."/>
            <person name="LaButti K."/>
            <person name="Andreopoulos B."/>
            <person name="Lipzen A."/>
            <person name="Chen C."/>
            <person name="Yan M."/>
            <person name="Daum C."/>
            <person name="Ng V."/>
            <person name="Clum A."/>
            <person name="Steindorff A."/>
            <person name="Ohm R.A."/>
            <person name="Martin F."/>
            <person name="Silar P."/>
            <person name="Natvig D.O."/>
            <person name="Lalanne C."/>
            <person name="Gautier V."/>
            <person name="Ament-Velasquez S.L."/>
            <person name="Kruys A."/>
            <person name="Hutchinson M.I."/>
            <person name="Powell A.J."/>
            <person name="Barry K."/>
            <person name="Miller A.N."/>
            <person name="Grigoriev I.V."/>
            <person name="Debuchy R."/>
            <person name="Gladieux P."/>
            <person name="Hiltunen Thoren M."/>
            <person name="Johannesson H."/>
        </authorList>
    </citation>
    <scope>NUCLEOTIDE SEQUENCE</scope>
    <source>
        <strain evidence="2">CBS 731.68</strain>
    </source>
</reference>
<dbReference type="GeneID" id="87823259"/>
<evidence type="ECO:0000313" key="3">
    <source>
        <dbReference type="Proteomes" id="UP001302602"/>
    </source>
</evidence>
<reference evidence="2" key="2">
    <citation type="submission" date="2023-05" db="EMBL/GenBank/DDBJ databases">
        <authorList>
            <consortium name="Lawrence Berkeley National Laboratory"/>
            <person name="Steindorff A."/>
            <person name="Hensen N."/>
            <person name="Bonometti L."/>
            <person name="Westerberg I."/>
            <person name="Brannstrom I.O."/>
            <person name="Guillou S."/>
            <person name="Cros-Aarteil S."/>
            <person name="Calhoun S."/>
            <person name="Haridas S."/>
            <person name="Kuo A."/>
            <person name="Mondo S."/>
            <person name="Pangilinan J."/>
            <person name="Riley R."/>
            <person name="Labutti K."/>
            <person name="Andreopoulos B."/>
            <person name="Lipzen A."/>
            <person name="Chen C."/>
            <person name="Yanf M."/>
            <person name="Daum C."/>
            <person name="Ng V."/>
            <person name="Clum A."/>
            <person name="Ohm R."/>
            <person name="Martin F."/>
            <person name="Silar P."/>
            <person name="Natvig D."/>
            <person name="Lalanne C."/>
            <person name="Gautier V."/>
            <person name="Ament-Velasquez S.L."/>
            <person name="Kruys A."/>
            <person name="Hutchinson M.I."/>
            <person name="Powell A.J."/>
            <person name="Barry K."/>
            <person name="Miller A.N."/>
            <person name="Grigoriev I.V."/>
            <person name="Debuchy R."/>
            <person name="Gladieux P."/>
            <person name="Thoren M.H."/>
            <person name="Johannesson H."/>
        </authorList>
    </citation>
    <scope>NUCLEOTIDE SEQUENCE</scope>
    <source>
        <strain evidence="2">CBS 731.68</strain>
    </source>
</reference>
<dbReference type="Proteomes" id="UP001302602">
    <property type="component" value="Unassembled WGS sequence"/>
</dbReference>
<sequence length="230" mass="25211">MSVVPRISTPRKPAAHRSGSANLPTQHSVAHPIGTLRQLTLALTNVYVFLAPQGSHLAGDAISGRSTEMQVKAILVPQTSQGIAPLSVHLYMPPYMPPQSIPDRYKVTHVYFCRGTSIPWIELMLRHSTSWGGHFSIPVQVLHSASLDLARQYPTDRMKIHNSAAYDLLSETAMALFRSPSSEFCFRLVPNSERSAGSRGAPLVWCRGRVQQFTSSTFGGSRPSSSLRSS</sequence>